<feature type="domain" description="GST N-terminal" evidence="5">
    <location>
        <begin position="2"/>
        <end position="113"/>
    </location>
</feature>
<sequence>MSPVKVFGHPMLTNVARVLLFLEEVGAEYELVPMDFVAGEHKRPQHVQLNVSRRQFVDRSPYQVQVMISDRDATCFSSLQPFAKMPGFQDGDLVLFESRAIAKYILRKYGGTAGLDLLGENSGIEELAMVDVWTEVEAQQYYPAISPVVFECIIIPFIIPGGGAAPNQTVVDESLERLRGVLGIYEARLEKSRYLAGDSISFADLNHIPFTFYFMTTPYAKVFDDYPKVKAWWEMLMARPAVQRVCKHMPTEFKLGAQY</sequence>
<dbReference type="Gramene" id="TraesLDM3B03G01592670.2">
    <property type="protein sequence ID" value="TraesLDM3B03G01592670.2"/>
    <property type="gene ID" value="TraesLDM3B03G01592670"/>
</dbReference>
<dbReference type="Gramene" id="TraesARI3B03G01616520.2">
    <property type="protein sequence ID" value="TraesARI3B03G01616520.2"/>
    <property type="gene ID" value="TraesARI3B03G01616520"/>
</dbReference>
<dbReference type="SMR" id="A0A077RQP6"/>
<dbReference type="Gene3D" id="1.20.1050.10">
    <property type="match status" value="1"/>
</dbReference>
<dbReference type="OrthoDB" id="606951at2759"/>
<dbReference type="InterPro" id="IPR004045">
    <property type="entry name" value="Glutathione_S-Trfase_N"/>
</dbReference>
<evidence type="ECO:0000259" key="6">
    <source>
        <dbReference type="PROSITE" id="PS50405"/>
    </source>
</evidence>
<dbReference type="Gramene" id="TraesJAG3B03G01601420.2">
    <property type="protein sequence ID" value="TraesJAG3B03G01601420.2"/>
    <property type="gene ID" value="TraesJAG3B03G01601420"/>
</dbReference>
<dbReference type="InterPro" id="IPR034347">
    <property type="entry name" value="GST_Phi_C"/>
</dbReference>
<dbReference type="Gramene" id="TraesPARA_EIv1.0_1011840.3">
    <property type="protein sequence ID" value="TraesPARA_EIv1.0_1011840.3.CDS"/>
    <property type="gene ID" value="TraesPARA_EIv1.0_1011840"/>
</dbReference>
<dbReference type="STRING" id="4565.A0A077RQP6"/>
<dbReference type="InterPro" id="IPR004046">
    <property type="entry name" value="GST_C"/>
</dbReference>
<dbReference type="SFLD" id="SFLDS00019">
    <property type="entry name" value="Glutathione_Transferase_(cytos"/>
    <property type="match status" value="1"/>
</dbReference>
<evidence type="ECO:0000256" key="1">
    <source>
        <dbReference type="ARBA" id="ARBA00010128"/>
    </source>
</evidence>
<dbReference type="SUPFAM" id="SSF47616">
    <property type="entry name" value="GST C-terminal domain-like"/>
    <property type="match status" value="1"/>
</dbReference>
<comment type="catalytic activity">
    <reaction evidence="4">
        <text>RX + glutathione = an S-substituted glutathione + a halide anion + H(+)</text>
        <dbReference type="Rhea" id="RHEA:16437"/>
        <dbReference type="ChEBI" id="CHEBI:15378"/>
        <dbReference type="ChEBI" id="CHEBI:16042"/>
        <dbReference type="ChEBI" id="CHEBI:17792"/>
        <dbReference type="ChEBI" id="CHEBI:57925"/>
        <dbReference type="ChEBI" id="CHEBI:90779"/>
        <dbReference type="EC" id="2.5.1.18"/>
    </reaction>
</comment>
<dbReference type="Gramene" id="TraesMAC3B03G01592040.2">
    <property type="protein sequence ID" value="TraesMAC3B03G01592040.2"/>
    <property type="gene ID" value="TraesMAC3B03G01592040"/>
</dbReference>
<evidence type="ECO:0000313" key="10">
    <source>
        <dbReference type="Proteomes" id="UP000019116"/>
    </source>
</evidence>
<dbReference type="SFLD" id="SFLDG00358">
    <property type="entry name" value="Main_(cytGST)"/>
    <property type="match status" value="1"/>
</dbReference>
<dbReference type="Gramene" id="TraesCS3B03G0362500.3">
    <property type="protein sequence ID" value="TraesCS3B03G0362500.3.CDS"/>
    <property type="gene ID" value="TraesCS3B03G0362500"/>
</dbReference>
<dbReference type="AlphaFoldDB" id="A0A077RQP6"/>
<dbReference type="ExpressionAtlas" id="A0A077RQP6">
    <property type="expression patterns" value="baseline and differential"/>
</dbReference>
<evidence type="ECO:0000256" key="3">
    <source>
        <dbReference type="ARBA" id="ARBA00022679"/>
    </source>
</evidence>
<dbReference type="CDD" id="cd03187">
    <property type="entry name" value="GST_C_Phi"/>
    <property type="match status" value="1"/>
</dbReference>
<name>A0A077RQP6_WHEAT</name>
<dbReference type="GO" id="GO:0043295">
    <property type="term" value="F:glutathione binding"/>
    <property type="evidence" value="ECO:0000318"/>
    <property type="project" value="GO_Central"/>
</dbReference>
<evidence type="ECO:0000313" key="9">
    <source>
        <dbReference type="EnsemblPlants" id="TraesCS3B02G152300.3"/>
    </source>
</evidence>
<comment type="similarity">
    <text evidence="1">Belongs to the GST superfamily. Phi family.</text>
</comment>
<dbReference type="GO" id="GO:0004364">
    <property type="term" value="F:glutathione transferase activity"/>
    <property type="evidence" value="ECO:0000318"/>
    <property type="project" value="GO_Central"/>
</dbReference>
<dbReference type="SUPFAM" id="SSF52833">
    <property type="entry name" value="Thioredoxin-like"/>
    <property type="match status" value="1"/>
</dbReference>
<dbReference type="Gramene" id="TraesJUL3B03G01605230.2">
    <property type="protein sequence ID" value="TraesJUL3B03G01605230.2"/>
    <property type="gene ID" value="TraesJUL3B03G01605230"/>
</dbReference>
<dbReference type="GO" id="GO:0005737">
    <property type="term" value="C:cytoplasm"/>
    <property type="evidence" value="ECO:0000318"/>
    <property type="project" value="GO_Central"/>
</dbReference>
<proteinExistence type="inferred from homology"/>
<dbReference type="Pfam" id="PF00043">
    <property type="entry name" value="GST_C"/>
    <property type="match status" value="1"/>
</dbReference>
<dbReference type="HOGENOM" id="CLU_011226_5_1_1"/>
<dbReference type="InterPro" id="IPR010987">
    <property type="entry name" value="Glutathione-S-Trfase_C-like"/>
</dbReference>
<dbReference type="InterPro" id="IPR036249">
    <property type="entry name" value="Thioredoxin-like_sf"/>
</dbReference>
<dbReference type="Gramene" id="TraesCS3B02G152300.3">
    <property type="protein sequence ID" value="TraesCS3B02G152300.3"/>
    <property type="gene ID" value="TraesCS3B02G152300"/>
</dbReference>
<dbReference type="EC" id="2.5.1.18" evidence="2"/>
<dbReference type="Proteomes" id="UP000019116">
    <property type="component" value="Chromosome 3B"/>
</dbReference>
<dbReference type="PANTHER" id="PTHR43900:SF76">
    <property type="entry name" value="GLUTATHIONE S-TRANSFERASE 1"/>
    <property type="match status" value="1"/>
</dbReference>
<dbReference type="EMBL" id="HG670306">
    <property type="protein sequence ID" value="CDM82027.1"/>
    <property type="molecule type" value="Genomic_DNA"/>
</dbReference>
<dbReference type="Gramene" id="TraesCS3B03G0362300.1">
    <property type="protein sequence ID" value="TraesCS3B03G0362300.1.CDS"/>
    <property type="gene ID" value="TraesCS3B03G0362300"/>
</dbReference>
<dbReference type="FunFam" id="1.20.1050.10:FF:000004">
    <property type="entry name" value="Glutathione S-transferase F2"/>
    <property type="match status" value="1"/>
</dbReference>
<dbReference type="EnsemblPlants" id="TraesCS3B02G152200.2">
    <property type="protein sequence ID" value="TraesCS3B02G152200.2"/>
    <property type="gene ID" value="TraesCS3B02G152200"/>
</dbReference>
<dbReference type="PANTHER" id="PTHR43900">
    <property type="entry name" value="GLUTATHIONE S-TRANSFERASE RHO"/>
    <property type="match status" value="1"/>
</dbReference>
<accession>A0A9R1FHP0</accession>
<dbReference type="PROSITE" id="PS50404">
    <property type="entry name" value="GST_NTER"/>
    <property type="match status" value="1"/>
</dbReference>
<keyword evidence="3" id="KW-0808">Transferase</keyword>
<evidence type="ECO:0000313" key="8">
    <source>
        <dbReference type="EnsemblPlants" id="TraesCS3B02G152200.2"/>
    </source>
</evidence>
<dbReference type="Gramene" id="TraesNOR3B03G01613270.2">
    <property type="protein sequence ID" value="TraesNOR3B03G01613270.2"/>
    <property type="gene ID" value="TraesNOR3B03G01613270"/>
</dbReference>
<dbReference type="InterPro" id="IPR040079">
    <property type="entry name" value="Glutathione_S-Trfase"/>
</dbReference>
<dbReference type="Gramene" id="TraesSYM3B03G01614770.2">
    <property type="protein sequence ID" value="TraesSYM3B03G01614770.2"/>
    <property type="gene ID" value="TraesSYM3B03G01614770"/>
</dbReference>
<dbReference type="Pfam" id="PF02798">
    <property type="entry name" value="GST_N"/>
    <property type="match status" value="2"/>
</dbReference>
<dbReference type="Gene3D" id="3.40.30.10">
    <property type="entry name" value="Glutaredoxin"/>
    <property type="match status" value="1"/>
</dbReference>
<evidence type="ECO:0000313" key="7">
    <source>
        <dbReference type="EMBL" id="CDM82027.1"/>
    </source>
</evidence>
<dbReference type="Gramene" id="TraesPARA_EIv1.0_1011860.2">
    <property type="protein sequence ID" value="TraesPARA_EIv1.0_1011860.2.CDS"/>
    <property type="gene ID" value="TraesPARA_EIv1.0_1011860"/>
</dbReference>
<keyword evidence="10" id="KW-1185">Reference proteome</keyword>
<accession>A0A077RQP6</accession>
<dbReference type="Gramene" id="TraesJUL3B03G01605250.2">
    <property type="protein sequence ID" value="TraesJUL3B03G01605250.2"/>
    <property type="gene ID" value="TraesJUL3B03G01605250"/>
</dbReference>
<evidence type="ECO:0000259" key="5">
    <source>
        <dbReference type="PROSITE" id="PS50404"/>
    </source>
</evidence>
<gene>
    <name evidence="8" type="primary">LOC123069127</name>
    <name evidence="9" type="synonym">LOC123069128</name>
    <name evidence="7" type="ORF">TRAES_3BF156400110CFD_c1</name>
</gene>
<dbReference type="EnsemblPlants" id="TraesCS3B02G152300.3">
    <property type="protein sequence ID" value="TraesCS3B02G152300.3"/>
    <property type="gene ID" value="TraesCS3B02G152300"/>
</dbReference>
<reference evidence="8" key="2">
    <citation type="submission" date="2018-08" db="EMBL/GenBank/DDBJ databases">
        <authorList>
            <person name="Rossello M."/>
        </authorList>
    </citation>
    <scope>NUCLEOTIDE SEQUENCE [LARGE SCALE GENOMIC DNA]</scope>
    <source>
        <strain evidence="8">cv. Chinese Spring</strain>
    </source>
</reference>
<protein>
    <recommendedName>
        <fullName evidence="2">glutathione transferase</fullName>
        <ecNumber evidence="2">2.5.1.18</ecNumber>
    </recommendedName>
</protein>
<dbReference type="Gramene" id="TraesLAC3B03G01534090.2">
    <property type="protein sequence ID" value="TraesLAC3B03G01534090.2"/>
    <property type="gene ID" value="TraesLAC3B03G01534090"/>
</dbReference>
<dbReference type="Gramene" id="TraesLAC3B03G01534110.2">
    <property type="protein sequence ID" value="TraesLAC3B03G01534110.2"/>
    <property type="gene ID" value="TraesLAC3B03G01534110"/>
</dbReference>
<organism evidence="8">
    <name type="scientific">Triticum aestivum</name>
    <name type="common">Wheat</name>
    <dbReference type="NCBI Taxonomy" id="4565"/>
    <lineage>
        <taxon>Eukaryota</taxon>
        <taxon>Viridiplantae</taxon>
        <taxon>Streptophyta</taxon>
        <taxon>Embryophyta</taxon>
        <taxon>Tracheophyta</taxon>
        <taxon>Spermatophyta</taxon>
        <taxon>Magnoliopsida</taxon>
        <taxon>Liliopsida</taxon>
        <taxon>Poales</taxon>
        <taxon>Poaceae</taxon>
        <taxon>BOP clade</taxon>
        <taxon>Pooideae</taxon>
        <taxon>Triticodae</taxon>
        <taxon>Triticeae</taxon>
        <taxon>Triticinae</taxon>
        <taxon>Triticum</taxon>
    </lineage>
</organism>
<dbReference type="Gramene" id="TraesCS3B02G152200.2">
    <property type="protein sequence ID" value="TraesCS3B02G152200.2"/>
    <property type="gene ID" value="TraesCS3B02G152200"/>
</dbReference>
<dbReference type="GO" id="GO:0009636">
    <property type="term" value="P:response to toxic substance"/>
    <property type="evidence" value="ECO:0007669"/>
    <property type="project" value="UniProtKB-ARBA"/>
</dbReference>
<dbReference type="InterPro" id="IPR036282">
    <property type="entry name" value="Glutathione-S-Trfase_C_sf"/>
</dbReference>
<feature type="domain" description="GST C-terminal" evidence="6">
    <location>
        <begin position="123"/>
        <end position="253"/>
    </location>
</feature>
<reference evidence="7" key="1">
    <citation type="journal article" date="2014" name="Science">
        <title>Structural and functional partitioning of bread wheat chromosome 3B.</title>
        <authorList>
            <person name="Choulet F."/>
            <person name="Alberti A."/>
            <person name="Theil S."/>
            <person name="Glover N."/>
            <person name="Barbe V."/>
            <person name="Daron J."/>
            <person name="Pingault L."/>
            <person name="Sourdille P."/>
            <person name="Couloux A."/>
            <person name="Paux E."/>
            <person name="Leroy P."/>
            <person name="Mangenot S."/>
            <person name="Guilhot N."/>
            <person name="Le Gouis J."/>
            <person name="Balfourier F."/>
            <person name="Alaux M."/>
            <person name="Jamilloux V."/>
            <person name="Poulain J."/>
            <person name="Durand C."/>
            <person name="Bellec A."/>
            <person name="Gaspin C."/>
            <person name="Safar J."/>
            <person name="Dolezel J."/>
            <person name="Rogers J."/>
            <person name="Vandepoele K."/>
            <person name="Aury J.M."/>
            <person name="Mayer K."/>
            <person name="Berges H."/>
            <person name="Quesneville H."/>
            <person name="Wincker P."/>
            <person name="Feuillet C."/>
        </authorList>
    </citation>
    <scope>NUCLEOTIDE SEQUENCE</scope>
</reference>
<dbReference type="GO" id="GO:0006749">
    <property type="term" value="P:glutathione metabolic process"/>
    <property type="evidence" value="ECO:0000318"/>
    <property type="project" value="GO_Central"/>
</dbReference>
<dbReference type="Gramene" id="TraesARI3B03G01616540.2">
    <property type="protein sequence ID" value="TraesARI3B03G01616540.2"/>
    <property type="gene ID" value="TraesARI3B03G01616540"/>
</dbReference>
<evidence type="ECO:0000256" key="4">
    <source>
        <dbReference type="ARBA" id="ARBA00047960"/>
    </source>
</evidence>
<evidence type="ECO:0000256" key="2">
    <source>
        <dbReference type="ARBA" id="ARBA00012452"/>
    </source>
</evidence>
<dbReference type="PROSITE" id="PS50405">
    <property type="entry name" value="GST_CTER"/>
    <property type="match status" value="1"/>
</dbReference>
<reference evidence="8" key="3">
    <citation type="submission" date="2018-10" db="UniProtKB">
        <authorList>
            <consortium name="EnsemblPlants"/>
        </authorList>
    </citation>
    <scope>IDENTIFICATION</scope>
</reference>